<sequence>MASVPDSRSGAGGKMVTNRRRQRLSATPYDRPLPSPSPKSPNWFTGVVIHSARALASGAGKFISSAIFSDSESSSSEDFDSASEDDADNINEYESPRDGVNALNEEKLTGGEMKEYGRESQLIMQRSETKWLIEQLIMQENFSREECDRLTKVLHSRVNHWSVETGDKRSIANSPRQTDEEDPYILNKAVQEARNWFQEKKGGSSSVAEFAHGTCNLNSAAIDHMEIGAGSPVDMARSYMKERPPWASPTKHVELRTPLTTTMKLFKERTPYSVTEDILSSSQRRSSLASESWNIQEELRKVRSKAVEDMLRTPPAKYDSLFSIAATKEESMGAGGVGEEIFKPHSFWKTKPIDAFMDVGVNADPALVVLALSALESRQDAKGSETPSSHPDASASEINKLAATHNENLNCHAGILDMILSVKDPETFRSDGVHAPSMLSHPTSPVHADQHHSADPHAGKISGPPETGVAEPGGSPCTNGFTPAQASSPEAVGAQNSKQYDVENHNDTASNNSMPTNGTTNMDGNCELLTEAYMEVPIVTETDSINSGSHISVDTQNEESQLETTKPSAEEKPEVVATAKQQAKKVGRTTRRSSRTKAMDPFSPSSSSAIARQTWELENNIVSAASDAADSSSDAIFHFDAAAQAKFQQEKPWANDPHYFKRVKISALALLKMVVHARSGGTIEVMGLMQGKTDGDAIIVMDAFALPVEGTETRVNAQADAYEYMVEYSQTTKEAGRPENVVGWYHSHPGYGCWLSGIDVTTQMLNQQYQEPFLAVVIDPTRTISAGKVDIGAFRTYPEGYKPPDEPVSEYQTIPLNKIEDFGVHCKQYYALDVTYFKSSLDCHLLDLLWNKYWVNTLSSSPLLGNGDYVAGQISDLAEKIEQADNHLSHSRYGTLLSAPQRKKEEESQLSKITRDSAKITVEQVHGLMSQVIKDILFNSVNRSHGSQPESSSPEPMDCYIDICSPVVLSLFKDNFDYHHLRRLVQELLADDLMGYKIFTHEIHSSYAARVENYRSYDTISKDIIQIWPSPAEARFFQNAKIDPFTIIGSGENCVIGSNVSIDGCYIWNKVKIEDGCRLKHAIVCDGVTMRSGMVLEAGAPVRQDSDSDEELEYLYAGYSSGNVEITSVSDSQIQAASEVGGAGFIWSVGEEEWRQSMAPISVEMIKSATDELDISNAESTSGEVGLDSGDESDNGGDDYAPFEKEVEATFLWTTHEDVEEDRIISIITSLRLSYDLDSTHCASALFYAMMKYAVDTPHESTPEYAYLFPKILRHLYDKGILQEDGILCWASEKEHADESDKVFVKKVEEFLQRLKEGRKKED</sequence>
<feature type="compositionally biased region" description="Basic residues" evidence="10">
    <location>
        <begin position="582"/>
        <end position="595"/>
    </location>
</feature>
<dbReference type="SUPFAM" id="SSF102712">
    <property type="entry name" value="JAB1/MPN domain"/>
    <property type="match status" value="1"/>
</dbReference>
<dbReference type="Pfam" id="PF02020">
    <property type="entry name" value="W2"/>
    <property type="match status" value="1"/>
</dbReference>
<dbReference type="GO" id="GO:0010387">
    <property type="term" value="P:COP9 signalosome assembly"/>
    <property type="evidence" value="ECO:0007669"/>
    <property type="project" value="UniProtKB-ARBA"/>
</dbReference>
<reference evidence="13" key="2">
    <citation type="submission" date="2020-08" db="EMBL/GenBank/DDBJ databases">
        <title>Plant Genome Project.</title>
        <authorList>
            <person name="Zhang R.-G."/>
        </authorList>
    </citation>
    <scope>NUCLEOTIDE SEQUENCE</scope>
    <source>
        <strain evidence="13">Huo1</strain>
        <tissue evidence="13">Leaf</tissue>
    </source>
</reference>
<dbReference type="GO" id="GO:0008180">
    <property type="term" value="C:COP9 signalosome"/>
    <property type="evidence" value="ECO:0007669"/>
    <property type="project" value="UniProtKB-KW"/>
</dbReference>
<dbReference type="Pfam" id="PF18323">
    <property type="entry name" value="CSN5_C"/>
    <property type="match status" value="1"/>
</dbReference>
<dbReference type="PROSITE" id="PS51363">
    <property type="entry name" value="W2"/>
    <property type="match status" value="1"/>
</dbReference>
<dbReference type="Pfam" id="PF01398">
    <property type="entry name" value="JAB"/>
    <property type="match status" value="1"/>
</dbReference>
<name>A0A8X8XMK3_SALSN</name>
<protein>
    <recommendedName>
        <fullName evidence="15">COP9 signalosome complex subunit 5</fullName>
    </recommendedName>
</protein>
<keyword evidence="9" id="KW-0482">Metalloprotease</keyword>
<dbReference type="InterPro" id="IPR056764">
    <property type="entry name" value="LbH_EIF2B3/5"/>
</dbReference>
<feature type="compositionally biased region" description="Polar residues" evidence="10">
    <location>
        <begin position="476"/>
        <end position="495"/>
    </location>
</feature>
<evidence type="ECO:0000256" key="2">
    <source>
        <dbReference type="ARBA" id="ARBA00006008"/>
    </source>
</evidence>
<keyword evidence="5" id="KW-0479">Metal-binding</keyword>
<dbReference type="InterPro" id="IPR003307">
    <property type="entry name" value="W2_domain"/>
</dbReference>
<organism evidence="13">
    <name type="scientific">Salvia splendens</name>
    <name type="common">Scarlet sage</name>
    <dbReference type="NCBI Taxonomy" id="180675"/>
    <lineage>
        <taxon>Eukaryota</taxon>
        <taxon>Viridiplantae</taxon>
        <taxon>Streptophyta</taxon>
        <taxon>Embryophyta</taxon>
        <taxon>Tracheophyta</taxon>
        <taxon>Spermatophyta</taxon>
        <taxon>Magnoliopsida</taxon>
        <taxon>eudicotyledons</taxon>
        <taxon>Gunneridae</taxon>
        <taxon>Pentapetalae</taxon>
        <taxon>asterids</taxon>
        <taxon>lamiids</taxon>
        <taxon>Lamiales</taxon>
        <taxon>Lamiaceae</taxon>
        <taxon>Nepetoideae</taxon>
        <taxon>Mentheae</taxon>
        <taxon>Salviinae</taxon>
        <taxon>Salvia</taxon>
        <taxon>Salvia subgen. Calosphace</taxon>
        <taxon>core Calosphace</taxon>
    </lineage>
</organism>
<dbReference type="Pfam" id="PF25084">
    <property type="entry name" value="LbH_EIF2B"/>
    <property type="match status" value="1"/>
</dbReference>
<dbReference type="EMBL" id="PNBA02000007">
    <property type="protein sequence ID" value="KAG6417165.1"/>
    <property type="molecule type" value="Genomic_DNA"/>
</dbReference>
<feature type="region of interest" description="Disordered" evidence="10">
    <location>
        <begin position="71"/>
        <end position="104"/>
    </location>
</feature>
<reference evidence="13" key="1">
    <citation type="submission" date="2018-01" db="EMBL/GenBank/DDBJ databases">
        <authorList>
            <person name="Mao J.F."/>
        </authorList>
    </citation>
    <scope>NUCLEOTIDE SEQUENCE</scope>
    <source>
        <strain evidence="13">Huo1</strain>
        <tissue evidence="13">Leaf</tissue>
    </source>
</reference>
<keyword evidence="14" id="KW-1185">Reference proteome</keyword>
<keyword evidence="6" id="KW-0736">Signalosome</keyword>
<feature type="region of interest" description="Disordered" evidence="10">
    <location>
        <begin position="431"/>
        <end position="495"/>
    </location>
</feature>
<gene>
    <name evidence="13" type="ORF">SASPL_119316</name>
</gene>
<dbReference type="PROSITE" id="PS50249">
    <property type="entry name" value="MPN"/>
    <property type="match status" value="1"/>
</dbReference>
<dbReference type="FunFam" id="3.40.140.10:FF:000003">
    <property type="entry name" value="COP9 signalosome complex subunit 5"/>
    <property type="match status" value="1"/>
</dbReference>
<accession>A0A8X8XMK3</accession>
<dbReference type="Proteomes" id="UP000298416">
    <property type="component" value="Unassembled WGS sequence"/>
</dbReference>
<evidence type="ECO:0000256" key="1">
    <source>
        <dbReference type="ARBA" id="ARBA00001968"/>
    </source>
</evidence>
<feature type="region of interest" description="Disordered" evidence="10">
    <location>
        <begin position="1180"/>
        <end position="1201"/>
    </location>
</feature>
<keyword evidence="8" id="KW-0862">Zinc</keyword>
<dbReference type="InterPro" id="IPR011004">
    <property type="entry name" value="Trimer_LpxA-like_sf"/>
</dbReference>
<comment type="cofactor">
    <cofactor evidence="1">
        <name>a divalent metal cation</name>
        <dbReference type="ChEBI" id="CHEBI:60240"/>
    </cofactor>
</comment>
<feature type="compositionally biased region" description="Basic and acidic residues" evidence="10">
    <location>
        <begin position="448"/>
        <end position="458"/>
    </location>
</feature>
<dbReference type="GO" id="GO:0046872">
    <property type="term" value="F:metal ion binding"/>
    <property type="evidence" value="ECO:0007669"/>
    <property type="project" value="UniProtKB-KW"/>
</dbReference>
<evidence type="ECO:0000256" key="9">
    <source>
        <dbReference type="ARBA" id="ARBA00023049"/>
    </source>
</evidence>
<keyword evidence="7" id="KW-0378">Hydrolase</keyword>
<dbReference type="SUPFAM" id="SSF48371">
    <property type="entry name" value="ARM repeat"/>
    <property type="match status" value="1"/>
</dbReference>
<comment type="similarity">
    <text evidence="2">Belongs to the peptidase M67A family. CSN5 subfamily.</text>
</comment>
<dbReference type="Gene3D" id="2.160.10.10">
    <property type="entry name" value="Hexapeptide repeat proteins"/>
    <property type="match status" value="1"/>
</dbReference>
<dbReference type="InterPro" id="IPR050242">
    <property type="entry name" value="JAMM_MPN+_peptidase_M67A"/>
</dbReference>
<evidence type="ECO:0000259" key="11">
    <source>
        <dbReference type="PROSITE" id="PS50249"/>
    </source>
</evidence>
<feature type="domain" description="MPN" evidence="11">
    <location>
        <begin position="663"/>
        <end position="800"/>
    </location>
</feature>
<dbReference type="GO" id="GO:0010971">
    <property type="term" value="P:positive regulation of G2/M transition of mitotic cell cycle"/>
    <property type="evidence" value="ECO:0007669"/>
    <property type="project" value="UniProtKB-ARBA"/>
</dbReference>
<dbReference type="SMART" id="SM00232">
    <property type="entry name" value="JAB_MPN"/>
    <property type="match status" value="1"/>
</dbReference>
<feature type="domain" description="W2" evidence="12">
    <location>
        <begin position="1149"/>
        <end position="1323"/>
    </location>
</feature>
<dbReference type="SUPFAM" id="SSF51161">
    <property type="entry name" value="Trimeric LpxA-like enzymes"/>
    <property type="match status" value="1"/>
</dbReference>
<evidence type="ECO:0000256" key="8">
    <source>
        <dbReference type="ARBA" id="ARBA00022833"/>
    </source>
</evidence>
<evidence type="ECO:0008006" key="15">
    <source>
        <dbReference type="Google" id="ProtNLM"/>
    </source>
</evidence>
<dbReference type="Gene3D" id="1.25.40.180">
    <property type="match status" value="2"/>
</dbReference>
<evidence type="ECO:0000256" key="7">
    <source>
        <dbReference type="ARBA" id="ARBA00022801"/>
    </source>
</evidence>
<feature type="region of interest" description="Disordered" evidence="10">
    <location>
        <begin position="1"/>
        <end position="44"/>
    </location>
</feature>
<dbReference type="InterPro" id="IPR000555">
    <property type="entry name" value="JAMM/MPN+_dom"/>
</dbReference>
<proteinExistence type="inferred from homology"/>
<evidence type="ECO:0000256" key="4">
    <source>
        <dbReference type="ARBA" id="ARBA00022670"/>
    </source>
</evidence>
<evidence type="ECO:0000256" key="10">
    <source>
        <dbReference type="SAM" id="MobiDB-lite"/>
    </source>
</evidence>
<evidence type="ECO:0000256" key="6">
    <source>
        <dbReference type="ARBA" id="ARBA00022790"/>
    </source>
</evidence>
<dbReference type="Gene3D" id="3.40.140.10">
    <property type="entry name" value="Cytidine Deaminase, domain 2"/>
    <property type="match status" value="1"/>
</dbReference>
<dbReference type="InterPro" id="IPR040961">
    <property type="entry name" value="CSN5_C"/>
</dbReference>
<keyword evidence="3" id="KW-0963">Cytoplasm</keyword>
<dbReference type="InterPro" id="IPR016024">
    <property type="entry name" value="ARM-type_fold"/>
</dbReference>
<evidence type="ECO:0000313" key="14">
    <source>
        <dbReference type="Proteomes" id="UP000298416"/>
    </source>
</evidence>
<feature type="region of interest" description="Disordered" evidence="10">
    <location>
        <begin position="547"/>
        <end position="607"/>
    </location>
</feature>
<dbReference type="SMART" id="SM00515">
    <property type="entry name" value="eIF5C"/>
    <property type="match status" value="1"/>
</dbReference>
<dbReference type="InterPro" id="IPR037518">
    <property type="entry name" value="MPN"/>
</dbReference>
<evidence type="ECO:0000256" key="5">
    <source>
        <dbReference type="ARBA" id="ARBA00022723"/>
    </source>
</evidence>
<dbReference type="GO" id="GO:0008237">
    <property type="term" value="F:metallopeptidase activity"/>
    <property type="evidence" value="ECO:0007669"/>
    <property type="project" value="UniProtKB-KW"/>
</dbReference>
<dbReference type="GO" id="GO:0010100">
    <property type="term" value="P:negative regulation of photomorphogenesis"/>
    <property type="evidence" value="ECO:0007669"/>
    <property type="project" value="UniProtKB-ARBA"/>
</dbReference>
<dbReference type="CDD" id="cd08069">
    <property type="entry name" value="MPN_RPN11_CSN5"/>
    <property type="match status" value="1"/>
</dbReference>
<evidence type="ECO:0000256" key="3">
    <source>
        <dbReference type="ARBA" id="ARBA00022490"/>
    </source>
</evidence>
<evidence type="ECO:0000259" key="12">
    <source>
        <dbReference type="PROSITE" id="PS51363"/>
    </source>
</evidence>
<dbReference type="PANTHER" id="PTHR10410">
    <property type="entry name" value="EUKARYOTIC TRANSLATION INITIATION FACTOR 3 -RELATED"/>
    <property type="match status" value="1"/>
</dbReference>
<comment type="caution">
    <text evidence="13">The sequence shown here is derived from an EMBL/GenBank/DDBJ whole genome shotgun (WGS) entry which is preliminary data.</text>
</comment>
<keyword evidence="4" id="KW-0645">Protease</keyword>
<evidence type="ECO:0000313" key="13">
    <source>
        <dbReference type="EMBL" id="KAG6417165.1"/>
    </source>
</evidence>
<feature type="compositionally biased region" description="Acidic residues" evidence="10">
    <location>
        <begin position="75"/>
        <end position="91"/>
    </location>
</feature>
<dbReference type="GO" id="GO:0006508">
    <property type="term" value="P:proteolysis"/>
    <property type="evidence" value="ECO:0007669"/>
    <property type="project" value="UniProtKB-KW"/>
</dbReference>